<evidence type="ECO:0000313" key="3">
    <source>
        <dbReference type="Proteomes" id="UP000276133"/>
    </source>
</evidence>
<accession>A0A3M7QBG8</accession>
<proteinExistence type="predicted"/>
<dbReference type="AlphaFoldDB" id="A0A3M7QBG8"/>
<keyword evidence="1" id="KW-0732">Signal</keyword>
<evidence type="ECO:0000256" key="1">
    <source>
        <dbReference type="SAM" id="SignalP"/>
    </source>
</evidence>
<sequence>MALIILIFFSFGVFGGEEQEYDFCYEKKAVTWAGHLNFCRILIEEEILSLKRSQNVYSWICLGLWGINKTGQLGKIKKIAVLFGKLGGPVNKLPFLHRKLPFPSNNCRSSGSIRRQKGTKLKLRFGEYS</sequence>
<organism evidence="2 3">
    <name type="scientific">Brachionus plicatilis</name>
    <name type="common">Marine rotifer</name>
    <name type="synonym">Brachionus muelleri</name>
    <dbReference type="NCBI Taxonomy" id="10195"/>
    <lineage>
        <taxon>Eukaryota</taxon>
        <taxon>Metazoa</taxon>
        <taxon>Spiralia</taxon>
        <taxon>Gnathifera</taxon>
        <taxon>Rotifera</taxon>
        <taxon>Eurotatoria</taxon>
        <taxon>Monogononta</taxon>
        <taxon>Pseudotrocha</taxon>
        <taxon>Ploima</taxon>
        <taxon>Brachionidae</taxon>
        <taxon>Brachionus</taxon>
    </lineage>
</organism>
<comment type="caution">
    <text evidence="2">The sequence shown here is derived from an EMBL/GenBank/DDBJ whole genome shotgun (WGS) entry which is preliminary data.</text>
</comment>
<dbReference type="Proteomes" id="UP000276133">
    <property type="component" value="Unassembled WGS sequence"/>
</dbReference>
<dbReference type="EMBL" id="REGN01006777">
    <property type="protein sequence ID" value="RNA08331.1"/>
    <property type="molecule type" value="Genomic_DNA"/>
</dbReference>
<feature type="chain" id="PRO_5017959047" evidence="1">
    <location>
        <begin position="16"/>
        <end position="129"/>
    </location>
</feature>
<keyword evidence="3" id="KW-1185">Reference proteome</keyword>
<name>A0A3M7QBG8_BRAPC</name>
<reference evidence="2 3" key="1">
    <citation type="journal article" date="2018" name="Sci. Rep.">
        <title>Genomic signatures of local adaptation to the degree of environmental predictability in rotifers.</title>
        <authorList>
            <person name="Franch-Gras L."/>
            <person name="Hahn C."/>
            <person name="Garcia-Roger E.M."/>
            <person name="Carmona M.J."/>
            <person name="Serra M."/>
            <person name="Gomez A."/>
        </authorList>
    </citation>
    <scope>NUCLEOTIDE SEQUENCE [LARGE SCALE GENOMIC DNA]</scope>
    <source>
        <strain evidence="2">HYR1</strain>
    </source>
</reference>
<feature type="signal peptide" evidence="1">
    <location>
        <begin position="1"/>
        <end position="15"/>
    </location>
</feature>
<evidence type="ECO:0000313" key="2">
    <source>
        <dbReference type="EMBL" id="RNA08331.1"/>
    </source>
</evidence>
<gene>
    <name evidence="2" type="ORF">BpHYR1_003134</name>
</gene>
<protein>
    <submittedName>
        <fullName evidence="2">Uncharacterized protein</fullName>
    </submittedName>
</protein>